<gene>
    <name evidence="2" type="ORF">QNI29_01735</name>
</gene>
<keyword evidence="3" id="KW-1185">Reference proteome</keyword>
<accession>A0ABY8UXN4</accession>
<keyword evidence="1" id="KW-0472">Membrane</keyword>
<feature type="transmembrane region" description="Helical" evidence="1">
    <location>
        <begin position="75"/>
        <end position="95"/>
    </location>
</feature>
<evidence type="ECO:0000313" key="3">
    <source>
        <dbReference type="Proteomes" id="UP001236652"/>
    </source>
</evidence>
<reference evidence="2 3" key="1">
    <citation type="submission" date="2023-05" db="EMBL/GenBank/DDBJ databases">
        <title>Comparative genomics reveals the evidence of polycyclic aromatic hydrocarbons degradation in moderately halophilic genus Pontibacillus.</title>
        <authorList>
            <person name="Yang H."/>
            <person name="Qian Z."/>
        </authorList>
    </citation>
    <scope>NUCLEOTIDE SEQUENCE [LARGE SCALE GENOMIC DNA]</scope>
    <source>
        <strain evidence="3">HN14</strain>
    </source>
</reference>
<dbReference type="RefSeq" id="WP_231419758.1">
    <property type="nucleotide sequence ID" value="NZ_CP126446.1"/>
</dbReference>
<name>A0ABY8UXN4_9BACI</name>
<evidence type="ECO:0000256" key="1">
    <source>
        <dbReference type="SAM" id="Phobius"/>
    </source>
</evidence>
<protein>
    <recommendedName>
        <fullName evidence="4">DoxX-like protein</fullName>
    </recommendedName>
</protein>
<organism evidence="2 3">
    <name type="scientific">Pontibacillus chungwhensis</name>
    <dbReference type="NCBI Taxonomy" id="265426"/>
    <lineage>
        <taxon>Bacteria</taxon>
        <taxon>Bacillati</taxon>
        <taxon>Bacillota</taxon>
        <taxon>Bacilli</taxon>
        <taxon>Bacillales</taxon>
        <taxon>Bacillaceae</taxon>
        <taxon>Pontibacillus</taxon>
    </lineage>
</organism>
<feature type="transmembrane region" description="Helical" evidence="1">
    <location>
        <begin position="45"/>
        <end position="68"/>
    </location>
</feature>
<dbReference type="EMBL" id="CP126446">
    <property type="protein sequence ID" value="WIF98417.1"/>
    <property type="molecule type" value="Genomic_DNA"/>
</dbReference>
<proteinExistence type="predicted"/>
<evidence type="ECO:0008006" key="4">
    <source>
        <dbReference type="Google" id="ProtNLM"/>
    </source>
</evidence>
<keyword evidence="1" id="KW-0812">Transmembrane</keyword>
<evidence type="ECO:0000313" key="2">
    <source>
        <dbReference type="EMBL" id="WIF98417.1"/>
    </source>
</evidence>
<dbReference type="Proteomes" id="UP001236652">
    <property type="component" value="Chromosome"/>
</dbReference>
<sequence>MMKLIVGSLLIVMSIVHVIYGEKMQVDEIKKLHASNILMGSFRVMSLQGGMLLFAVGIVEILTFYNLIVLSGVAAYIPLGILCLNVVSLLTVSLIKHPELIKATIPQLLIFLIIIILELLSVR</sequence>
<feature type="transmembrane region" description="Helical" evidence="1">
    <location>
        <begin position="101"/>
        <end position="120"/>
    </location>
</feature>
<keyword evidence="1" id="KW-1133">Transmembrane helix</keyword>